<evidence type="ECO:0000256" key="2">
    <source>
        <dbReference type="ARBA" id="ARBA00022729"/>
    </source>
</evidence>
<protein>
    <submittedName>
        <fullName evidence="4">Peptidoglycan/xylan/chitin deacetylase, PgdA/CDA1 family</fullName>
    </submittedName>
</protein>
<keyword evidence="5" id="KW-1185">Reference proteome</keyword>
<name>A0A1N5TQ92_9ACTN</name>
<gene>
    <name evidence="4" type="ORF">SAMN04489832_0311</name>
</gene>
<dbReference type="InterPro" id="IPR051398">
    <property type="entry name" value="Polysacch_Deacetylase"/>
</dbReference>
<dbReference type="GO" id="GO:0016810">
    <property type="term" value="F:hydrolase activity, acting on carbon-nitrogen (but not peptide) bonds"/>
    <property type="evidence" value="ECO:0007669"/>
    <property type="project" value="InterPro"/>
</dbReference>
<evidence type="ECO:0000259" key="3">
    <source>
        <dbReference type="PROSITE" id="PS51677"/>
    </source>
</evidence>
<dbReference type="SUPFAM" id="SSF88713">
    <property type="entry name" value="Glycoside hydrolase/deacetylase"/>
    <property type="match status" value="1"/>
</dbReference>
<dbReference type="PANTHER" id="PTHR34216:SF3">
    <property type="entry name" value="POLY-BETA-1,6-N-ACETYL-D-GLUCOSAMINE N-DEACETYLASE"/>
    <property type="match status" value="1"/>
</dbReference>
<accession>A0A1N5TQ92</accession>
<dbReference type="STRING" id="709881.SAMN04489832_0311"/>
<dbReference type="Gene3D" id="3.20.20.370">
    <property type="entry name" value="Glycoside hydrolase/deacetylase"/>
    <property type="match status" value="1"/>
</dbReference>
<dbReference type="RefSeq" id="WP_074308122.1">
    <property type="nucleotide sequence ID" value="NZ_FSQT01000001.1"/>
</dbReference>
<evidence type="ECO:0000313" key="4">
    <source>
        <dbReference type="EMBL" id="SIM50504.1"/>
    </source>
</evidence>
<reference evidence="5" key="1">
    <citation type="submission" date="2016-12" db="EMBL/GenBank/DDBJ databases">
        <authorList>
            <person name="Varghese N."/>
            <person name="Submissions S."/>
        </authorList>
    </citation>
    <scope>NUCLEOTIDE SEQUENCE [LARGE SCALE GENOMIC DNA]</scope>
    <source>
        <strain evidence="5">DSM 45599</strain>
    </source>
</reference>
<dbReference type="PROSITE" id="PS51677">
    <property type="entry name" value="NODB"/>
    <property type="match status" value="1"/>
</dbReference>
<evidence type="ECO:0000256" key="1">
    <source>
        <dbReference type="ARBA" id="ARBA00004613"/>
    </source>
</evidence>
<dbReference type="OrthoDB" id="9782872at2"/>
<keyword evidence="2" id="KW-0732">Signal</keyword>
<proteinExistence type="predicted"/>
<dbReference type="InterPro" id="IPR011330">
    <property type="entry name" value="Glyco_hydro/deAcase_b/a-brl"/>
</dbReference>
<dbReference type="InterPro" id="IPR002509">
    <property type="entry name" value="NODB_dom"/>
</dbReference>
<dbReference type="PANTHER" id="PTHR34216">
    <property type="match status" value="1"/>
</dbReference>
<organism evidence="4 5">
    <name type="scientific">Micromonospora cremea</name>
    <dbReference type="NCBI Taxonomy" id="709881"/>
    <lineage>
        <taxon>Bacteria</taxon>
        <taxon>Bacillati</taxon>
        <taxon>Actinomycetota</taxon>
        <taxon>Actinomycetes</taxon>
        <taxon>Micromonosporales</taxon>
        <taxon>Micromonosporaceae</taxon>
        <taxon>Micromonospora</taxon>
    </lineage>
</organism>
<dbReference type="EMBL" id="FSQT01000001">
    <property type="protein sequence ID" value="SIM50504.1"/>
    <property type="molecule type" value="Genomic_DNA"/>
</dbReference>
<sequence length="271" mass="29736">MNRSPKTVVPVFCYHSVGDVRRDGTLRWSVSPGDFDEQMTLIRERGRTPMTVSGYATVLRGHAPLPPRPVLITFDDGFPDLAETALPVLRRHQLTATAYVIAARVGAAPPPRGDPSLDWDGLRALHSHGVEIGSHSRSHQALDCLGPVELHREVTGSRELLEDGIGTSVRSFAYPYGYHSVTVRTAVGAAGYSSACGVKNALSHPDDDVFAIARVLIERDTGVAGIRTLLDGTGWPLAWRGERLRTRGWRAYRRARHLLHTARPRLSQPTS</sequence>
<evidence type="ECO:0000313" key="5">
    <source>
        <dbReference type="Proteomes" id="UP000185124"/>
    </source>
</evidence>
<dbReference type="Proteomes" id="UP000185124">
    <property type="component" value="Unassembled WGS sequence"/>
</dbReference>
<comment type="subcellular location">
    <subcellularLocation>
        <location evidence="1">Secreted</location>
    </subcellularLocation>
</comment>
<dbReference type="GO" id="GO:0005975">
    <property type="term" value="P:carbohydrate metabolic process"/>
    <property type="evidence" value="ECO:0007669"/>
    <property type="project" value="InterPro"/>
</dbReference>
<feature type="domain" description="NodB homology" evidence="3">
    <location>
        <begin position="68"/>
        <end position="271"/>
    </location>
</feature>
<dbReference type="AlphaFoldDB" id="A0A1N5TQ92"/>
<dbReference type="CDD" id="cd10918">
    <property type="entry name" value="CE4_NodB_like_5s_6s"/>
    <property type="match status" value="1"/>
</dbReference>
<dbReference type="Pfam" id="PF01522">
    <property type="entry name" value="Polysacc_deac_1"/>
    <property type="match status" value="1"/>
</dbReference>
<dbReference type="GO" id="GO:0005576">
    <property type="term" value="C:extracellular region"/>
    <property type="evidence" value="ECO:0007669"/>
    <property type="project" value="UniProtKB-SubCell"/>
</dbReference>